<feature type="transmembrane region" description="Helical" evidence="7">
    <location>
        <begin position="81"/>
        <end position="99"/>
    </location>
</feature>
<dbReference type="InterPro" id="IPR036259">
    <property type="entry name" value="MFS_trans_sf"/>
</dbReference>
<dbReference type="PANTHER" id="PTHR23517:SF2">
    <property type="entry name" value="MULTIDRUG RESISTANCE PROTEIN MDTH"/>
    <property type="match status" value="1"/>
</dbReference>
<evidence type="ECO:0000313" key="9">
    <source>
        <dbReference type="EMBL" id="MEJ1154545.1"/>
    </source>
</evidence>
<protein>
    <submittedName>
        <fullName evidence="9">MFS transporter</fullName>
    </submittedName>
</protein>
<keyword evidence="5 7" id="KW-1133">Transmembrane helix</keyword>
<feature type="transmembrane region" description="Helical" evidence="7">
    <location>
        <begin position="335"/>
        <end position="358"/>
    </location>
</feature>
<proteinExistence type="predicted"/>
<feature type="transmembrane region" description="Helical" evidence="7">
    <location>
        <begin position="301"/>
        <end position="323"/>
    </location>
</feature>
<dbReference type="RefSeq" id="WP_337336981.1">
    <property type="nucleotide sequence ID" value="NZ_JBBDGL010000001.1"/>
</dbReference>
<organism evidence="9 10">
    <name type="scientific">Microbacterium marmarense</name>
    <dbReference type="NCBI Taxonomy" id="3122051"/>
    <lineage>
        <taxon>Bacteria</taxon>
        <taxon>Bacillati</taxon>
        <taxon>Actinomycetota</taxon>
        <taxon>Actinomycetes</taxon>
        <taxon>Micrococcales</taxon>
        <taxon>Microbacteriaceae</taxon>
        <taxon>Microbacterium</taxon>
    </lineage>
</organism>
<dbReference type="EMBL" id="JBBDGL010000001">
    <property type="protein sequence ID" value="MEJ1154545.1"/>
    <property type="molecule type" value="Genomic_DNA"/>
</dbReference>
<keyword evidence="4 7" id="KW-0812">Transmembrane</keyword>
<keyword evidence="2" id="KW-0813">Transport</keyword>
<comment type="subcellular location">
    <subcellularLocation>
        <location evidence="1">Cell membrane</location>
        <topology evidence="1">Multi-pass membrane protein</topology>
    </subcellularLocation>
</comment>
<keyword evidence="3" id="KW-1003">Cell membrane</keyword>
<dbReference type="SUPFAM" id="SSF103473">
    <property type="entry name" value="MFS general substrate transporter"/>
    <property type="match status" value="1"/>
</dbReference>
<feature type="transmembrane region" description="Helical" evidence="7">
    <location>
        <begin position="277"/>
        <end position="295"/>
    </location>
</feature>
<dbReference type="InterPro" id="IPR020846">
    <property type="entry name" value="MFS_dom"/>
</dbReference>
<feature type="transmembrane region" description="Helical" evidence="7">
    <location>
        <begin position="211"/>
        <end position="234"/>
    </location>
</feature>
<keyword evidence="6 7" id="KW-0472">Membrane</keyword>
<feature type="transmembrane region" description="Helical" evidence="7">
    <location>
        <begin position="168"/>
        <end position="190"/>
    </location>
</feature>
<feature type="transmembrane region" description="Helical" evidence="7">
    <location>
        <begin position="12"/>
        <end position="38"/>
    </location>
</feature>
<dbReference type="Pfam" id="PF07690">
    <property type="entry name" value="MFS_1"/>
    <property type="match status" value="1"/>
</dbReference>
<feature type="domain" description="Major facilitator superfamily (MFS) profile" evidence="8">
    <location>
        <begin position="14"/>
        <end position="391"/>
    </location>
</feature>
<evidence type="ECO:0000256" key="4">
    <source>
        <dbReference type="ARBA" id="ARBA00022692"/>
    </source>
</evidence>
<dbReference type="PROSITE" id="PS50850">
    <property type="entry name" value="MFS"/>
    <property type="match status" value="1"/>
</dbReference>
<name>A0ABU8LQK7_9MICO</name>
<keyword evidence="10" id="KW-1185">Reference proteome</keyword>
<dbReference type="InterPro" id="IPR050171">
    <property type="entry name" value="MFS_Transporters"/>
</dbReference>
<reference evidence="9 10" key="1">
    <citation type="submission" date="2024-02" db="EMBL/GenBank/DDBJ databases">
        <authorList>
            <person name="Saticioglu I.B."/>
        </authorList>
    </citation>
    <scope>NUCLEOTIDE SEQUENCE [LARGE SCALE GENOMIC DNA]</scope>
    <source>
        <strain evidence="9 10">Mu-86</strain>
    </source>
</reference>
<dbReference type="InterPro" id="IPR011701">
    <property type="entry name" value="MFS"/>
</dbReference>
<feature type="transmembrane region" description="Helical" evidence="7">
    <location>
        <begin position="246"/>
        <end position="265"/>
    </location>
</feature>
<feature type="transmembrane region" description="Helical" evidence="7">
    <location>
        <begin position="370"/>
        <end position="389"/>
    </location>
</feature>
<gene>
    <name evidence="9" type="ORF">WDU96_02895</name>
</gene>
<dbReference type="Gene3D" id="1.20.1250.20">
    <property type="entry name" value="MFS general substrate transporter like domains"/>
    <property type="match status" value="1"/>
</dbReference>
<evidence type="ECO:0000256" key="1">
    <source>
        <dbReference type="ARBA" id="ARBA00004651"/>
    </source>
</evidence>
<feature type="transmembrane region" description="Helical" evidence="7">
    <location>
        <begin position="44"/>
        <end position="61"/>
    </location>
</feature>
<comment type="caution">
    <text evidence="9">The sequence shown here is derived from an EMBL/GenBank/DDBJ whole genome shotgun (WGS) entry which is preliminary data.</text>
</comment>
<evidence type="ECO:0000256" key="5">
    <source>
        <dbReference type="ARBA" id="ARBA00022989"/>
    </source>
</evidence>
<accession>A0ABU8LQK7</accession>
<evidence type="ECO:0000256" key="2">
    <source>
        <dbReference type="ARBA" id="ARBA00022448"/>
    </source>
</evidence>
<evidence type="ECO:0000256" key="7">
    <source>
        <dbReference type="SAM" id="Phobius"/>
    </source>
</evidence>
<evidence type="ECO:0000256" key="3">
    <source>
        <dbReference type="ARBA" id="ARBA00022475"/>
    </source>
</evidence>
<dbReference type="Proteomes" id="UP001368654">
    <property type="component" value="Unassembled WGS sequence"/>
</dbReference>
<feature type="transmembrane region" description="Helical" evidence="7">
    <location>
        <begin position="145"/>
        <end position="162"/>
    </location>
</feature>
<dbReference type="PANTHER" id="PTHR23517">
    <property type="entry name" value="RESISTANCE PROTEIN MDTM, PUTATIVE-RELATED-RELATED"/>
    <property type="match status" value="1"/>
</dbReference>
<evidence type="ECO:0000259" key="8">
    <source>
        <dbReference type="PROSITE" id="PS50850"/>
    </source>
</evidence>
<evidence type="ECO:0000256" key="6">
    <source>
        <dbReference type="ARBA" id="ARBA00023136"/>
    </source>
</evidence>
<feature type="transmembrane region" description="Helical" evidence="7">
    <location>
        <begin position="105"/>
        <end position="124"/>
    </location>
</feature>
<sequence length="391" mass="40961">MKAPWAGLRDTPGALWVLYLDTFTMAVGFYMLIPLLAFHLLENLSLSIAFIAVLTAVRSAAQNGLMPITGWIADRIDYKRAILGGVLIRAAGFAALGTVDTPELLLVASILTGLGGALFHPASYAAYSALAEGRDTVRVYSTRELVSNVGFIVGPVIGGLLAGADFALVSFGAAGLFLTAFFITLIGLPSGMSTSAKERTSFRTVFSDRPFMRFCLVASGMSVMITQLYLVVPIRARDVLPGPEGVGLVYTGAAVLMVFTMLPTTKFATARFSSYKILAFAALALGSGLAVMGLWSSIAGLLVGVGIFTVGQMLAQPVMNAVAAGFTHAGSVASYFGVLGLAHAVGGIIGTTAGGFLYTVAESDSWASNLVWWAFPVWALIVGTAFVKLKK</sequence>
<evidence type="ECO:0000313" key="10">
    <source>
        <dbReference type="Proteomes" id="UP001368654"/>
    </source>
</evidence>